<evidence type="ECO:0000256" key="4">
    <source>
        <dbReference type="ARBA" id="ARBA00022989"/>
    </source>
</evidence>
<geneLocation type="plastid" evidence="8"/>
<dbReference type="GO" id="GO:0017004">
    <property type="term" value="P:cytochrome complex assembly"/>
    <property type="evidence" value="ECO:0007669"/>
    <property type="project" value="UniProtKB-KW"/>
</dbReference>
<evidence type="ECO:0000313" key="8">
    <source>
        <dbReference type="EMBL" id="QQP00337.1"/>
    </source>
</evidence>
<keyword evidence="8" id="KW-0934">Plastid</keyword>
<name>A0A7U3TH48_9TRAC</name>
<evidence type="ECO:0000256" key="6">
    <source>
        <dbReference type="SAM" id="MobiDB-lite"/>
    </source>
</evidence>
<sequence length="321" mass="34336">MVQEVPTVTTPGILAERMSAHIPPPPPSFATVPYRGELVLERRNGGTGSLGRRGVVIALACATGFPPHRRPYPGHSPSSDLYEPSTLPPRSPRSVHAVPIRGHNRFGAITAPGAMLTYGPATPSAGDTQPSTVSVPAPQSHRSMMHASTMTPSHAALSRGSLLATASLVTATLAEEHIDIPTCNPNTPVRSFENCGGRGKGSLNILLSLSMDYRERQLPQRSDHWSHRIVSPGFLFSTSGIPPGAVRANEARGYHRNRDPKETWAPITRLTSAVHPHTRMTGGWRGGEPAIVAPPGFPTTWIRHSGVNLSGRGSHSHGWLI</sequence>
<evidence type="ECO:0000313" key="9">
    <source>
        <dbReference type="EMBL" id="QQP00357.1"/>
    </source>
</evidence>
<evidence type="ECO:0000256" key="2">
    <source>
        <dbReference type="ARBA" id="ARBA00022692"/>
    </source>
</evidence>
<proteinExistence type="predicted"/>
<dbReference type="GO" id="GO:0005886">
    <property type="term" value="C:plasma membrane"/>
    <property type="evidence" value="ECO:0007669"/>
    <property type="project" value="TreeGrafter"/>
</dbReference>
<feature type="domain" description="Cytochrome c assembly protein" evidence="7">
    <location>
        <begin position="106"/>
        <end position="315"/>
    </location>
</feature>
<dbReference type="GO" id="GO:0020037">
    <property type="term" value="F:heme binding"/>
    <property type="evidence" value="ECO:0007669"/>
    <property type="project" value="InterPro"/>
</dbReference>
<feature type="region of interest" description="Disordered" evidence="6">
    <location>
        <begin position="66"/>
        <end position="93"/>
    </location>
</feature>
<keyword evidence="2" id="KW-0812">Transmembrane</keyword>
<dbReference type="PANTHER" id="PTHR30071:SF1">
    <property type="entry name" value="CYTOCHROME B_B6 PROTEIN-RELATED"/>
    <property type="match status" value="1"/>
</dbReference>
<dbReference type="InterPro" id="IPR045062">
    <property type="entry name" value="Cyt_c_biogenesis_CcsA/CcmC"/>
</dbReference>
<reference evidence="8" key="1">
    <citation type="journal article" date="2021" name="Plant J.">
        <title>Distinctive evolutionary pattern of organelle genomes linked to the nuclear genome in Selaginellaceae.</title>
        <authorList>
            <person name="Kang J.-S."/>
            <person name="Zhang H.-R."/>
            <person name="Wang Y.-R."/>
            <person name="Liang S.-Q."/>
            <person name="Mao Z.-Y."/>
            <person name="Zhang X.-C."/>
            <person name="Xiang Q.-P."/>
        </authorList>
    </citation>
    <scope>NUCLEOTIDE SEQUENCE</scope>
    <source>
        <strain evidence="9">110-kb</strain>
        <strain evidence="8">78-kb</strain>
    </source>
</reference>
<dbReference type="InterPro" id="IPR002541">
    <property type="entry name" value="Cyt_c_assembly"/>
</dbReference>
<organism evidence="8">
    <name type="scientific">Selaginella pallidissima</name>
    <dbReference type="NCBI Taxonomy" id="1715389"/>
    <lineage>
        <taxon>Eukaryota</taxon>
        <taxon>Viridiplantae</taxon>
        <taxon>Streptophyta</taxon>
        <taxon>Embryophyta</taxon>
        <taxon>Tracheophyta</taxon>
        <taxon>Lycopodiopsida</taxon>
        <taxon>Selaginellales</taxon>
        <taxon>Selaginellaceae</taxon>
        <taxon>Selaginella</taxon>
    </lineage>
</organism>
<keyword evidence="3" id="KW-0201">Cytochrome c-type biogenesis</keyword>
<evidence type="ECO:0000259" key="7">
    <source>
        <dbReference type="Pfam" id="PF01578"/>
    </source>
</evidence>
<protein>
    <submittedName>
        <fullName evidence="8">Cytochrome c biogenesis protein</fullName>
    </submittedName>
</protein>
<dbReference type="EMBL" id="MK293727">
    <property type="protein sequence ID" value="QQP00337.1"/>
    <property type="molecule type" value="Genomic_DNA"/>
</dbReference>
<evidence type="ECO:0000256" key="5">
    <source>
        <dbReference type="ARBA" id="ARBA00023136"/>
    </source>
</evidence>
<dbReference type="PANTHER" id="PTHR30071">
    <property type="entry name" value="HEME EXPORTER PROTEIN C"/>
    <property type="match status" value="1"/>
</dbReference>
<evidence type="ECO:0000256" key="3">
    <source>
        <dbReference type="ARBA" id="ARBA00022748"/>
    </source>
</evidence>
<dbReference type="AlphaFoldDB" id="A0A7U3TH48"/>
<dbReference type="Pfam" id="PF01578">
    <property type="entry name" value="Cytochrom_C_asm"/>
    <property type="match status" value="1"/>
</dbReference>
<keyword evidence="5" id="KW-0472">Membrane</keyword>
<gene>
    <name evidence="8" type="primary">ccsA</name>
</gene>
<dbReference type="EMBL" id="MK293728">
    <property type="protein sequence ID" value="QQP00357.1"/>
    <property type="molecule type" value="Genomic_DNA"/>
</dbReference>
<accession>A0A7U3TH48</accession>
<keyword evidence="4" id="KW-1133">Transmembrane helix</keyword>
<comment type="subcellular location">
    <subcellularLocation>
        <location evidence="1">Membrane</location>
        <topology evidence="1">Multi-pass membrane protein</topology>
    </subcellularLocation>
</comment>
<evidence type="ECO:0000256" key="1">
    <source>
        <dbReference type="ARBA" id="ARBA00004141"/>
    </source>
</evidence>